<sequence>MTELKPLVIGDLVVEKPVIQGGMGVGISLHRLAGAVAKAGGAGIISSAQIGFREPDFQKNVVEANLRAIGREMKLAREIAPEGVIGFNIMVATRRYDLWVKEAVKSGADIIISGAGLPVTLPEHVEAAYHEMEREPKRRVKLAPIVSSAKSAMVICKMWDRKFHVAPDLVVVEGPLAGGHLGFSREQLSEYGADTTDVPATYDRETFDKEVRGIIQVVKEYGAKYRCHIPVVTAGGIYTHEDVLHQFGLGAEGVQVGTRFVTTEECDASQAYKEAYIKASKEDIVVTKSPVGMPGRAILNPFLSRIKNGNRPSIKACYQCLEKCDIKTIPYCITTALVNAAIGDVDNALLFCGSNAFRTKKIETVDNVIKELMGELV</sequence>
<evidence type="ECO:0000256" key="1">
    <source>
        <dbReference type="ARBA" id="ARBA00003535"/>
    </source>
</evidence>
<evidence type="ECO:0000256" key="5">
    <source>
        <dbReference type="ARBA" id="ARBA00023002"/>
    </source>
</evidence>
<dbReference type="SUPFAM" id="SSF51412">
    <property type="entry name" value="Inosine monophosphate dehydrogenase (IMPDH)"/>
    <property type="match status" value="1"/>
</dbReference>
<evidence type="ECO:0000313" key="7">
    <source>
        <dbReference type="Proteomes" id="UP000429958"/>
    </source>
</evidence>
<reference evidence="6 7" key="1">
    <citation type="submission" date="2019-08" db="EMBL/GenBank/DDBJ databases">
        <title>In-depth cultivation of the pig gut microbiome towards novel bacterial diversity and tailored functional studies.</title>
        <authorList>
            <person name="Wylensek D."/>
            <person name="Hitch T.C.A."/>
            <person name="Clavel T."/>
        </authorList>
    </citation>
    <scope>NUCLEOTIDE SEQUENCE [LARGE SCALE GENOMIC DNA]</scope>
    <source>
        <strain evidence="6 7">WCA-389-WT-23D1</strain>
    </source>
</reference>
<dbReference type="Gene3D" id="3.20.20.70">
    <property type="entry name" value="Aldolase class I"/>
    <property type="match status" value="1"/>
</dbReference>
<keyword evidence="7" id="KW-1185">Reference proteome</keyword>
<dbReference type="Pfam" id="PF03060">
    <property type="entry name" value="NMO"/>
    <property type="match status" value="1"/>
</dbReference>
<gene>
    <name evidence="6" type="ORF">FYJ39_10985</name>
</gene>
<dbReference type="CDD" id="cd04730">
    <property type="entry name" value="NPD_like"/>
    <property type="match status" value="1"/>
</dbReference>
<protein>
    <recommendedName>
        <fullName evidence="2">Probable nitronate monooxygenase</fullName>
    </recommendedName>
</protein>
<dbReference type="InterPro" id="IPR004136">
    <property type="entry name" value="NMO"/>
</dbReference>
<evidence type="ECO:0000256" key="2">
    <source>
        <dbReference type="ARBA" id="ARBA00013457"/>
    </source>
</evidence>
<comment type="caution">
    <text evidence="6">The sequence shown here is derived from an EMBL/GenBank/DDBJ whole genome shotgun (WGS) entry which is preliminary data.</text>
</comment>
<evidence type="ECO:0000256" key="4">
    <source>
        <dbReference type="ARBA" id="ARBA00022643"/>
    </source>
</evidence>
<keyword evidence="3" id="KW-0285">Flavoprotein</keyword>
<dbReference type="PANTHER" id="PTHR32332:SF18">
    <property type="entry name" value="2-NITROPROPANE DIOXYGENASE"/>
    <property type="match status" value="1"/>
</dbReference>
<organism evidence="6 7">
    <name type="scientific">Clostridium porci</name>
    <dbReference type="NCBI Taxonomy" id="2605778"/>
    <lineage>
        <taxon>Bacteria</taxon>
        <taxon>Bacillati</taxon>
        <taxon>Bacillota</taxon>
        <taxon>Clostridia</taxon>
        <taxon>Eubacteriales</taxon>
        <taxon>Clostridiaceae</taxon>
        <taxon>Clostridium</taxon>
    </lineage>
</organism>
<dbReference type="Proteomes" id="UP000429958">
    <property type="component" value="Unassembled WGS sequence"/>
</dbReference>
<dbReference type="RefSeq" id="WP_154472514.1">
    <property type="nucleotide sequence ID" value="NZ_DBEWUL010000100.1"/>
</dbReference>
<evidence type="ECO:0000313" key="6">
    <source>
        <dbReference type="EMBL" id="MSS37086.1"/>
    </source>
</evidence>
<keyword evidence="4" id="KW-0288">FMN</keyword>
<dbReference type="GO" id="GO:0018580">
    <property type="term" value="F:nitronate monooxygenase activity"/>
    <property type="evidence" value="ECO:0007669"/>
    <property type="project" value="InterPro"/>
</dbReference>
<keyword evidence="5" id="KW-0560">Oxidoreductase</keyword>
<proteinExistence type="predicted"/>
<dbReference type="PANTHER" id="PTHR32332">
    <property type="entry name" value="2-NITROPROPANE DIOXYGENASE"/>
    <property type="match status" value="1"/>
</dbReference>
<dbReference type="AlphaFoldDB" id="A0A7X2NLV2"/>
<evidence type="ECO:0000256" key="3">
    <source>
        <dbReference type="ARBA" id="ARBA00022630"/>
    </source>
</evidence>
<accession>A0A7X2NLV2</accession>
<comment type="function">
    <text evidence="1">Nitronate monooxygenase that uses molecular oxygen to catalyze the oxidative denitrification of alkyl nitronates. Acts on propionate 3-nitronate (P3N), the presumed physiological substrate. Probably functions in the detoxification of P3N, a metabolic poison produced by plants and fungi as a defense mechanism.</text>
</comment>
<keyword evidence="6" id="KW-0503">Monooxygenase</keyword>
<dbReference type="EMBL" id="VUMD01000008">
    <property type="protein sequence ID" value="MSS37086.1"/>
    <property type="molecule type" value="Genomic_DNA"/>
</dbReference>
<name>A0A7X2NLV2_9CLOT</name>
<dbReference type="InterPro" id="IPR013785">
    <property type="entry name" value="Aldolase_TIM"/>
</dbReference>